<dbReference type="GO" id="GO:0000166">
    <property type="term" value="F:nucleotide binding"/>
    <property type="evidence" value="ECO:0007669"/>
    <property type="project" value="InterPro"/>
</dbReference>
<dbReference type="InterPro" id="IPR036291">
    <property type="entry name" value="NAD(P)-bd_dom_sf"/>
</dbReference>
<dbReference type="SUPFAM" id="SSF55347">
    <property type="entry name" value="Glyceraldehyde-3-phosphate dehydrogenase-like, C-terminal domain"/>
    <property type="match status" value="1"/>
</dbReference>
<dbReference type="SUPFAM" id="SSF51735">
    <property type="entry name" value="NAD(P)-binding Rossmann-fold domains"/>
    <property type="match status" value="1"/>
</dbReference>
<evidence type="ECO:0000313" key="3">
    <source>
        <dbReference type="EMBL" id="MDT2545165.1"/>
    </source>
</evidence>
<dbReference type="PANTHER" id="PTHR43708">
    <property type="entry name" value="CONSERVED EXPRESSED OXIDOREDUCTASE (EUROFUNG)"/>
    <property type="match status" value="1"/>
</dbReference>
<dbReference type="Gene3D" id="3.30.360.10">
    <property type="entry name" value="Dihydrodipicolinate Reductase, domain 2"/>
    <property type="match status" value="1"/>
</dbReference>
<feature type="domain" description="GFO/IDH/MocA-like oxidoreductase" evidence="2">
    <location>
        <begin position="126"/>
        <end position="237"/>
    </location>
</feature>
<dbReference type="RefSeq" id="WP_222227255.1">
    <property type="nucleotide sequence ID" value="NZ_CP081847.1"/>
</dbReference>
<reference evidence="3" key="1">
    <citation type="submission" date="2023-03" db="EMBL/GenBank/DDBJ databases">
        <authorList>
            <person name="Shen W."/>
            <person name="Cai J."/>
        </authorList>
    </citation>
    <scope>NUCLEOTIDE SEQUENCE</scope>
    <source>
        <strain evidence="3">Y15</strain>
    </source>
</reference>
<comment type="caution">
    <text evidence="3">The sequence shown here is derived from an EMBL/GenBank/DDBJ whole genome shotgun (WGS) entry which is preliminary data.</text>
</comment>
<dbReference type="Pfam" id="PF22725">
    <property type="entry name" value="GFO_IDH_MocA_C3"/>
    <property type="match status" value="1"/>
</dbReference>
<dbReference type="Proteomes" id="UP001254770">
    <property type="component" value="Unassembled WGS sequence"/>
</dbReference>
<protein>
    <submittedName>
        <fullName evidence="3">Gfo/Idh/MocA family oxidoreductase</fullName>
    </submittedName>
</protein>
<dbReference type="AlphaFoldDB" id="A0AAW8TBF1"/>
<dbReference type="InterPro" id="IPR000683">
    <property type="entry name" value="Gfo/Idh/MocA-like_OxRdtase_N"/>
</dbReference>
<gene>
    <name evidence="3" type="ORF">P7D69_12510</name>
</gene>
<dbReference type="EMBL" id="JARPXL010000012">
    <property type="protein sequence ID" value="MDT2545165.1"/>
    <property type="molecule type" value="Genomic_DNA"/>
</dbReference>
<dbReference type="InterPro" id="IPR055170">
    <property type="entry name" value="GFO_IDH_MocA-like_dom"/>
</dbReference>
<dbReference type="Gene3D" id="3.40.50.720">
    <property type="entry name" value="NAD(P)-binding Rossmann-like Domain"/>
    <property type="match status" value="1"/>
</dbReference>
<name>A0AAW8TBF1_9ENTE</name>
<proteinExistence type="predicted"/>
<dbReference type="InterPro" id="IPR051317">
    <property type="entry name" value="Gfo/Idh/MocA_oxidoreduct"/>
</dbReference>
<accession>A0AAW8TBF1</accession>
<organism evidence="3 4">
    <name type="scientific">Enterococcus raffinosus</name>
    <dbReference type="NCBI Taxonomy" id="71452"/>
    <lineage>
        <taxon>Bacteria</taxon>
        <taxon>Bacillati</taxon>
        <taxon>Bacillota</taxon>
        <taxon>Bacilli</taxon>
        <taxon>Lactobacillales</taxon>
        <taxon>Enterococcaceae</taxon>
        <taxon>Enterococcus</taxon>
    </lineage>
</organism>
<evidence type="ECO:0000259" key="2">
    <source>
        <dbReference type="Pfam" id="PF22725"/>
    </source>
</evidence>
<evidence type="ECO:0000259" key="1">
    <source>
        <dbReference type="Pfam" id="PF01408"/>
    </source>
</evidence>
<feature type="domain" description="Gfo/Idh/MocA-like oxidoreductase N-terminal" evidence="1">
    <location>
        <begin position="2"/>
        <end position="117"/>
    </location>
</feature>
<dbReference type="Pfam" id="PF01408">
    <property type="entry name" value="GFO_IDH_MocA"/>
    <property type="match status" value="1"/>
</dbReference>
<evidence type="ECO:0000313" key="4">
    <source>
        <dbReference type="Proteomes" id="UP001254770"/>
    </source>
</evidence>
<dbReference type="PANTHER" id="PTHR43708:SF8">
    <property type="entry name" value="OXIDOREDUCTASE"/>
    <property type="match status" value="1"/>
</dbReference>
<sequence>MLNFGIIGYGFMGQTHGDTIKKLDYAALLAVCDINKDQLKDVSEDVKTFLRADELLAVKEIDTVIIAVPNHLHLEMVKKAAAAKKDIILEKPAAMNGTEFQEMMAVTEAAGVRFTIHHQRRWDKDYRLIKEVVDSHTLGDIFTIKNSLYGFNGNMHDWHVYPEFGGGMLYDWGVHLLDQMLWMIPGKLKTVYADVRNVINENVDDYFNIQMYFDSGITGQVELGTYFLKDEASWFERHWFAGGNKGSAYVDGFNPLGKIVRTSELLTNVPGKITMTAAGPTRSFGPPPEGRLVTEELPEVHVNHQMFFDHYHEYVAGNEELTVKPEEILRLMKLVDAIRVSAREHRSVDFE</sequence>